<dbReference type="EMBL" id="CP076607">
    <property type="protein sequence ID" value="QWU14467.1"/>
    <property type="molecule type" value="Genomic_DNA"/>
</dbReference>
<dbReference type="InterPro" id="IPR000421">
    <property type="entry name" value="FA58C"/>
</dbReference>
<name>A0A1H8H7P3_9BACL</name>
<evidence type="ECO:0000313" key="2">
    <source>
        <dbReference type="EMBL" id="QWU14467.1"/>
    </source>
</evidence>
<dbReference type="OrthoDB" id="7182479at2"/>
<evidence type="ECO:0000313" key="3">
    <source>
        <dbReference type="EMBL" id="SEN52049.1"/>
    </source>
</evidence>
<dbReference type="Proteomes" id="UP000683429">
    <property type="component" value="Chromosome"/>
</dbReference>
<dbReference type="RefSeq" id="WP_051499346.1">
    <property type="nucleotide sequence ID" value="NZ_CP076607.1"/>
</dbReference>
<dbReference type="SUPFAM" id="SSF49899">
    <property type="entry name" value="Concanavalin A-like lectins/glucanases"/>
    <property type="match status" value="1"/>
</dbReference>
<dbReference type="SUPFAM" id="SSF49785">
    <property type="entry name" value="Galactose-binding domain-like"/>
    <property type="match status" value="1"/>
</dbReference>
<dbReference type="InterPro" id="IPR013320">
    <property type="entry name" value="ConA-like_dom_sf"/>
</dbReference>
<dbReference type="Gene3D" id="2.60.120.260">
    <property type="entry name" value="Galactose-binding domain-like"/>
    <property type="match status" value="1"/>
</dbReference>
<evidence type="ECO:0000259" key="1">
    <source>
        <dbReference type="PROSITE" id="PS50022"/>
    </source>
</evidence>
<feature type="domain" description="F5/8 type C" evidence="1">
    <location>
        <begin position="1"/>
        <end position="145"/>
    </location>
</feature>
<dbReference type="Proteomes" id="UP000198809">
    <property type="component" value="Unassembled WGS sequence"/>
</dbReference>
<gene>
    <name evidence="2" type="ORF">KP014_21400</name>
    <name evidence="3" type="ORF">SAMN04487895_101777</name>
</gene>
<reference evidence="2 5" key="2">
    <citation type="submission" date="2021-06" db="EMBL/GenBank/DDBJ databases">
        <title>Whole genome sequence of Paenibacillus sophorae DSM23020 for comparative genomics.</title>
        <authorList>
            <person name="Kim M.-J."/>
            <person name="Lee G."/>
            <person name="Shin J.-H."/>
        </authorList>
    </citation>
    <scope>NUCLEOTIDE SEQUENCE [LARGE SCALE GENOMIC DNA]</scope>
    <source>
        <strain evidence="2 5">DSM 23020</strain>
    </source>
</reference>
<evidence type="ECO:0000313" key="5">
    <source>
        <dbReference type="Proteomes" id="UP000683429"/>
    </source>
</evidence>
<keyword evidence="5" id="KW-1185">Reference proteome</keyword>
<sequence>MGSFGVNLIPQMTSMTAPGGVVTASTQSNTNTAWNAFNRDTADIGWNTASGTLIGWLAYEFSTATVIDAYVNYGYTDNRSPKNWTFEGSQDGTTWVVLDTRTNVTSYATPQEFTFTNTVAYKRYRINVTANNGSTTFLGIKELTMHKQYLNKILLSSENNVKSINTEKNMVVNTGSSVAFNNKVVTARNLAQTVMFKVKVDNLPSGTMDIISHINSGNVSKFKASISTIGTVVIYSAYTSSLASINLQTNSPLLNICDGKWHDIAYTWDGTTNSGAAKLYVDNMTTPYTTQTVSNIQTTETTGYLTVGNGTFGSFNIKDFASITRVATTQELSDFKAGSLSLSTANMNAYFKFQDSKNGTVDNLVTGTTISGVANNVDFVFPKIIDLKSSSEHNFLSYGLDNSLLVPDEIEGITDINDASVNLGTGKTFSHTIDLSKRKINKILFQ</sequence>
<protein>
    <submittedName>
        <fullName evidence="3">F5/8 type C domain-containing protein</fullName>
    </submittedName>
</protein>
<dbReference type="AlphaFoldDB" id="A0A1H8H7P3"/>
<dbReference type="InterPro" id="IPR008979">
    <property type="entry name" value="Galactose-bd-like_sf"/>
</dbReference>
<organism evidence="3 4">
    <name type="scientific">Paenibacillus sophorae</name>
    <dbReference type="NCBI Taxonomy" id="1333845"/>
    <lineage>
        <taxon>Bacteria</taxon>
        <taxon>Bacillati</taxon>
        <taxon>Bacillota</taxon>
        <taxon>Bacilli</taxon>
        <taxon>Bacillales</taxon>
        <taxon>Paenibacillaceae</taxon>
        <taxon>Paenibacillus</taxon>
    </lineage>
</organism>
<proteinExistence type="predicted"/>
<dbReference type="Gene3D" id="2.60.120.200">
    <property type="match status" value="1"/>
</dbReference>
<dbReference type="PROSITE" id="PS50022">
    <property type="entry name" value="FA58C_3"/>
    <property type="match status" value="1"/>
</dbReference>
<reference evidence="3 4" key="1">
    <citation type="submission" date="2016-10" db="EMBL/GenBank/DDBJ databases">
        <authorList>
            <person name="de Groot N.N."/>
        </authorList>
    </citation>
    <scope>NUCLEOTIDE SEQUENCE [LARGE SCALE GENOMIC DNA]</scope>
    <source>
        <strain evidence="3 4">CGMCC 1.10238</strain>
    </source>
</reference>
<dbReference type="Pfam" id="PF00754">
    <property type="entry name" value="F5_F8_type_C"/>
    <property type="match status" value="1"/>
</dbReference>
<evidence type="ECO:0000313" key="4">
    <source>
        <dbReference type="Proteomes" id="UP000198809"/>
    </source>
</evidence>
<dbReference type="EMBL" id="FODH01000001">
    <property type="protein sequence ID" value="SEN52049.1"/>
    <property type="molecule type" value="Genomic_DNA"/>
</dbReference>
<accession>A0A1H8H7P3</accession>
<dbReference type="STRING" id="1333845.SAMN04487895_101777"/>